<comment type="caution">
    <text evidence="2">The sequence shown here is derived from an EMBL/GenBank/DDBJ whole genome shotgun (WGS) entry which is preliminary data.</text>
</comment>
<sequence>MAKRYYEGTDLTVSFDAEVCIHSGNCVRGLHEVFNLEQRPWIQVDQATKEEVMRVIDTCPSGALQYEVK</sequence>
<dbReference type="Pfam" id="PF06902">
    <property type="entry name" value="Fer4_19"/>
    <property type="match status" value="1"/>
</dbReference>
<keyword evidence="3" id="KW-1185">Reference proteome</keyword>
<dbReference type="Proteomes" id="UP000616608">
    <property type="component" value="Unassembled WGS sequence"/>
</dbReference>
<dbReference type="EMBL" id="BMJT01000003">
    <property type="protein sequence ID" value="GGG18629.1"/>
    <property type="molecule type" value="Genomic_DNA"/>
</dbReference>
<dbReference type="AlphaFoldDB" id="A0A917LF87"/>
<dbReference type="SUPFAM" id="SSF54862">
    <property type="entry name" value="4Fe-4S ferredoxins"/>
    <property type="match status" value="1"/>
</dbReference>
<evidence type="ECO:0000259" key="1">
    <source>
        <dbReference type="Pfam" id="PF06902"/>
    </source>
</evidence>
<evidence type="ECO:0000313" key="3">
    <source>
        <dbReference type="Proteomes" id="UP000616608"/>
    </source>
</evidence>
<feature type="domain" description="Divergent 4Fe-4S mono-cluster" evidence="1">
    <location>
        <begin position="6"/>
        <end position="67"/>
    </location>
</feature>
<evidence type="ECO:0000313" key="2">
    <source>
        <dbReference type="EMBL" id="GGG18629.1"/>
    </source>
</evidence>
<reference evidence="2" key="1">
    <citation type="journal article" date="2014" name="Int. J. Syst. Evol. Microbiol.">
        <title>Complete genome sequence of Corynebacterium casei LMG S-19264T (=DSM 44701T), isolated from a smear-ripened cheese.</title>
        <authorList>
            <consortium name="US DOE Joint Genome Institute (JGI-PGF)"/>
            <person name="Walter F."/>
            <person name="Albersmeier A."/>
            <person name="Kalinowski J."/>
            <person name="Ruckert C."/>
        </authorList>
    </citation>
    <scope>NUCLEOTIDE SEQUENCE</scope>
    <source>
        <strain evidence="2">CGMCC 1.15760</strain>
    </source>
</reference>
<proteinExistence type="predicted"/>
<gene>
    <name evidence="2" type="ORF">GCM10007425_11410</name>
</gene>
<organism evidence="2 3">
    <name type="scientific">Lysinibacillus alkalisoli</name>
    <dbReference type="NCBI Taxonomy" id="1911548"/>
    <lineage>
        <taxon>Bacteria</taxon>
        <taxon>Bacillati</taxon>
        <taxon>Bacillota</taxon>
        <taxon>Bacilli</taxon>
        <taxon>Bacillales</taxon>
        <taxon>Bacillaceae</taxon>
        <taxon>Lysinibacillus</taxon>
    </lineage>
</organism>
<protein>
    <recommendedName>
        <fullName evidence="1">Divergent 4Fe-4S mono-cluster domain-containing protein</fullName>
    </recommendedName>
</protein>
<accession>A0A917LF87</accession>
<dbReference type="Gene3D" id="3.30.70.20">
    <property type="match status" value="1"/>
</dbReference>
<reference evidence="2" key="2">
    <citation type="submission" date="2020-09" db="EMBL/GenBank/DDBJ databases">
        <authorList>
            <person name="Sun Q."/>
            <person name="Zhou Y."/>
        </authorList>
    </citation>
    <scope>NUCLEOTIDE SEQUENCE</scope>
    <source>
        <strain evidence="2">CGMCC 1.15760</strain>
    </source>
</reference>
<name>A0A917LF87_9BACI</name>
<dbReference type="RefSeq" id="WP_188614065.1">
    <property type="nucleotide sequence ID" value="NZ_BMJT01000003.1"/>
</dbReference>
<dbReference type="InterPro" id="IPR010693">
    <property type="entry name" value="Divergent_4Fe-4S_mono-cluster"/>
</dbReference>